<keyword evidence="1" id="KW-1133">Transmembrane helix</keyword>
<gene>
    <name evidence="2" type="ORF">LPB144_03185</name>
</gene>
<evidence type="ECO:0008006" key="4">
    <source>
        <dbReference type="Google" id="ProtNLM"/>
    </source>
</evidence>
<feature type="transmembrane region" description="Helical" evidence="1">
    <location>
        <begin position="6"/>
        <end position="26"/>
    </location>
</feature>
<evidence type="ECO:0000256" key="1">
    <source>
        <dbReference type="SAM" id="Phobius"/>
    </source>
</evidence>
<reference evidence="2 3" key="1">
    <citation type="submission" date="2016-11" db="EMBL/GenBank/DDBJ databases">
        <title>Gramella sp. LPB0144 isolated from marine environment.</title>
        <authorList>
            <person name="Kim E."/>
            <person name="Yi H."/>
        </authorList>
    </citation>
    <scope>NUCLEOTIDE SEQUENCE [LARGE SCALE GENOMIC DNA]</scope>
    <source>
        <strain evidence="2 3">LPB0144</strain>
    </source>
</reference>
<dbReference type="PANTHER" id="PTHR37947:SF1">
    <property type="entry name" value="BLL2462 PROTEIN"/>
    <property type="match status" value="1"/>
</dbReference>
<keyword evidence="1" id="KW-0812">Transmembrane</keyword>
<dbReference type="STRING" id="1913577.LPB144_03185"/>
<name>A0A1L3J2W3_9FLAO</name>
<keyword evidence="1" id="KW-0472">Membrane</keyword>
<accession>A0A1L3J2W3</accession>
<dbReference type="PANTHER" id="PTHR37947">
    <property type="entry name" value="BLL2462 PROTEIN"/>
    <property type="match status" value="1"/>
</dbReference>
<keyword evidence="3" id="KW-1185">Reference proteome</keyword>
<dbReference type="Proteomes" id="UP000182510">
    <property type="component" value="Chromosome"/>
</dbReference>
<feature type="transmembrane region" description="Helical" evidence="1">
    <location>
        <begin position="35"/>
        <end position="53"/>
    </location>
</feature>
<dbReference type="OrthoDB" id="9763076at2"/>
<organism evidence="2 3">
    <name type="scientific">Christiangramia salexigens</name>
    <dbReference type="NCBI Taxonomy" id="1913577"/>
    <lineage>
        <taxon>Bacteria</taxon>
        <taxon>Pseudomonadati</taxon>
        <taxon>Bacteroidota</taxon>
        <taxon>Flavobacteriia</taxon>
        <taxon>Flavobacteriales</taxon>
        <taxon>Flavobacteriaceae</taxon>
        <taxon>Christiangramia</taxon>
    </lineage>
</organism>
<dbReference type="EMBL" id="CP018153">
    <property type="protein sequence ID" value="APG59472.1"/>
    <property type="molecule type" value="Genomic_DNA"/>
</dbReference>
<dbReference type="KEGG" id="grl:LPB144_03185"/>
<dbReference type="RefSeq" id="WP_072552127.1">
    <property type="nucleotide sequence ID" value="NZ_CP018153.1"/>
</dbReference>
<evidence type="ECO:0000313" key="2">
    <source>
        <dbReference type="EMBL" id="APG59472.1"/>
    </source>
</evidence>
<sequence length="676" mass="77390">MTFVTILYITLALILALGFAFLQYLFRKSFTGKNLILFGLRFLSVFLVLLLLINPKFDSFKTEIQKSDLLVLADNSESIEYLNEGDNARNLSKSLLDDAELQNRFNIQFLPFSNEVESGDSLNFSGVSSDIYAGLRAAEKIQNTDQTAIILISDGNQSIGRDYRYYSVSGQNSVYPVIIGDTSTYQDLSIDRVNSNRYAFLKNKFPVEVFLSSTGKQAISSTLRVSDKAKTVFSQKIEFSEDKNAQVVAFNLPATSLGSKTYQVELESFKGEKNSINNIRNFSIEVIDERSSVLILTEISHPDIGAIKKSIESNEQRNVDIKNVQNNNHELKDYQLVILYQINKRFNELFAEIRNDKINYLIITGLKTDWRYLNSLDLGFSKNAIDQSQEVFPVYNEDFRAFQFEDIGFGDFPPLEDEFGELEVDTNIYTSLLSQKIEGIETGDPLLFITGESYKRGVLLGENIWRWRAQSYLNNRSFVEFDEFFGKLVQNLSSGKSKDRLSFEADQLYYANQNVVINVQYFDENYQFDPNASLSISLTNTETSESFTSDLVLKNKFYEFNGGILEPGDYNFQISNSNKSITRSGSFKVIAFSAEQQFFTANHEAMKQLATGNSTELIYPDKIESLKQNLLNSDKFKPVQKSRQKSLPLIDWYYLLFFLIMILAAEWFYRKYLGFI</sequence>
<dbReference type="AlphaFoldDB" id="A0A1L3J2W3"/>
<proteinExistence type="predicted"/>
<protein>
    <recommendedName>
        <fullName evidence="4">VWA domain-containing protein</fullName>
    </recommendedName>
</protein>
<feature type="transmembrane region" description="Helical" evidence="1">
    <location>
        <begin position="652"/>
        <end position="669"/>
    </location>
</feature>
<evidence type="ECO:0000313" key="3">
    <source>
        <dbReference type="Proteomes" id="UP000182510"/>
    </source>
</evidence>